<name>A0ABU5QS10_9BACT</name>
<accession>A0ABU5QS10</accession>
<dbReference type="EMBL" id="JAYFUL010000026">
    <property type="protein sequence ID" value="MEA5259176.1"/>
    <property type="molecule type" value="Genomic_DNA"/>
</dbReference>
<keyword evidence="2" id="KW-1185">Reference proteome</keyword>
<protein>
    <recommendedName>
        <fullName evidence="3">HTH cro/C1-type domain-containing protein</fullName>
    </recommendedName>
</protein>
<dbReference type="RefSeq" id="WP_323250685.1">
    <property type="nucleotide sequence ID" value="NZ_JAYFUL010000026.1"/>
</dbReference>
<evidence type="ECO:0000313" key="1">
    <source>
        <dbReference type="EMBL" id="MEA5259176.1"/>
    </source>
</evidence>
<evidence type="ECO:0000313" key="2">
    <source>
        <dbReference type="Proteomes" id="UP001304671"/>
    </source>
</evidence>
<reference evidence="1 2" key="1">
    <citation type="submission" date="2023-12" db="EMBL/GenBank/DDBJ databases">
        <title>Novel species of the genus Arcicella isolated from rivers.</title>
        <authorList>
            <person name="Lu H."/>
        </authorList>
    </citation>
    <scope>NUCLEOTIDE SEQUENCE [LARGE SCALE GENOMIC DNA]</scope>
    <source>
        <strain evidence="1 2">LMG 21963</strain>
    </source>
</reference>
<gene>
    <name evidence="1" type="ORF">VB264_15375</name>
</gene>
<dbReference type="SUPFAM" id="SSF47413">
    <property type="entry name" value="lambda repressor-like DNA-binding domains"/>
    <property type="match status" value="1"/>
</dbReference>
<organism evidence="1 2">
    <name type="scientific">Arcicella aquatica</name>
    <dbReference type="NCBI Taxonomy" id="217141"/>
    <lineage>
        <taxon>Bacteria</taxon>
        <taxon>Pseudomonadati</taxon>
        <taxon>Bacteroidota</taxon>
        <taxon>Cytophagia</taxon>
        <taxon>Cytophagales</taxon>
        <taxon>Flectobacillaceae</taxon>
        <taxon>Arcicella</taxon>
    </lineage>
</organism>
<dbReference type="Proteomes" id="UP001304671">
    <property type="component" value="Unassembled WGS sequence"/>
</dbReference>
<evidence type="ECO:0008006" key="3">
    <source>
        <dbReference type="Google" id="ProtNLM"/>
    </source>
</evidence>
<sequence>MKEENVEYSEKISNKLRRLMEIIDLEVPGFAEFLDKSPSHLYGILNGSRFLSESFAREIGDKLGFEGMKIFNLNSNIPNYVNKAEALVRFKNDNKKNVEYFLSAKSKRSIDSFINEVLLNSGLFNDGYKYLKEITNYCREELNREFQQDELSKGLRYAVSKGVLKSMKRPIVLNDGSLGSRMVDVYFR</sequence>
<proteinExistence type="predicted"/>
<comment type="caution">
    <text evidence="1">The sequence shown here is derived from an EMBL/GenBank/DDBJ whole genome shotgun (WGS) entry which is preliminary data.</text>
</comment>
<dbReference type="InterPro" id="IPR010982">
    <property type="entry name" value="Lambda_DNA-bd_dom_sf"/>
</dbReference>